<comment type="caution">
    <text evidence="1">The sequence shown here is derived from an EMBL/GenBank/DDBJ whole genome shotgun (WGS) entry which is preliminary data.</text>
</comment>
<keyword evidence="2" id="KW-1185">Reference proteome</keyword>
<sequence>MMMRRSCVWKRSPSCFLFSPNSLGRTSSNWELASGDFPGDLSKCEKECFGGGLYREVYQTEQDVKRGKQKH</sequence>
<organism evidence="1 2">
    <name type="scientific">Ridgeia piscesae</name>
    <name type="common">Tubeworm</name>
    <dbReference type="NCBI Taxonomy" id="27915"/>
    <lineage>
        <taxon>Eukaryota</taxon>
        <taxon>Metazoa</taxon>
        <taxon>Spiralia</taxon>
        <taxon>Lophotrochozoa</taxon>
        <taxon>Annelida</taxon>
        <taxon>Polychaeta</taxon>
        <taxon>Sedentaria</taxon>
        <taxon>Canalipalpata</taxon>
        <taxon>Sabellida</taxon>
        <taxon>Siboglinidae</taxon>
        <taxon>Ridgeia</taxon>
    </lineage>
</organism>
<dbReference type="Proteomes" id="UP001209878">
    <property type="component" value="Unassembled WGS sequence"/>
</dbReference>
<dbReference type="AlphaFoldDB" id="A0AAD9JUH1"/>
<gene>
    <name evidence="1" type="ORF">NP493_1702g00026</name>
</gene>
<evidence type="ECO:0000313" key="2">
    <source>
        <dbReference type="Proteomes" id="UP001209878"/>
    </source>
</evidence>
<evidence type="ECO:0000313" key="1">
    <source>
        <dbReference type="EMBL" id="KAK2159649.1"/>
    </source>
</evidence>
<proteinExistence type="predicted"/>
<reference evidence="1" key="1">
    <citation type="journal article" date="2023" name="Mol. Biol. Evol.">
        <title>Third-Generation Sequencing Reveals the Adaptive Role of the Epigenome in Three Deep-Sea Polychaetes.</title>
        <authorList>
            <person name="Perez M."/>
            <person name="Aroh O."/>
            <person name="Sun Y."/>
            <person name="Lan Y."/>
            <person name="Juniper S.K."/>
            <person name="Young C.R."/>
            <person name="Angers B."/>
            <person name="Qian P.Y."/>
        </authorList>
    </citation>
    <scope>NUCLEOTIDE SEQUENCE</scope>
    <source>
        <strain evidence="1">R07B-5</strain>
    </source>
</reference>
<accession>A0AAD9JUH1</accession>
<name>A0AAD9JUH1_RIDPI</name>
<protein>
    <submittedName>
        <fullName evidence="1">Uncharacterized protein</fullName>
    </submittedName>
</protein>
<dbReference type="EMBL" id="JAODUO010001700">
    <property type="protein sequence ID" value="KAK2159649.1"/>
    <property type="molecule type" value="Genomic_DNA"/>
</dbReference>